<feature type="coiled-coil region" evidence="1">
    <location>
        <begin position="468"/>
        <end position="495"/>
    </location>
</feature>
<dbReference type="EMBL" id="JAFIQS010000009">
    <property type="protein sequence ID" value="KAG5165692.1"/>
    <property type="molecule type" value="Genomic_DNA"/>
</dbReference>
<reference evidence="4" key="1">
    <citation type="submission" date="2021-02" db="EMBL/GenBank/DDBJ databases">
        <title>Psilocybe cubensis genome.</title>
        <authorList>
            <person name="Mckernan K.J."/>
            <person name="Crawford S."/>
            <person name="Trippe A."/>
            <person name="Kane L.T."/>
            <person name="Mclaughlin S."/>
        </authorList>
    </citation>
    <scope>NUCLEOTIDE SEQUENCE [LARGE SCALE GENOMIC DNA]</scope>
    <source>
        <strain evidence="4">MGC-MH-2018</strain>
    </source>
</reference>
<name>A0A8H8CGR0_PSICU</name>
<dbReference type="GO" id="GO:0004843">
    <property type="term" value="F:cysteine-type deubiquitinase activity"/>
    <property type="evidence" value="ECO:0007669"/>
    <property type="project" value="InterPro"/>
</dbReference>
<dbReference type="CDD" id="cd14279">
    <property type="entry name" value="CUE"/>
    <property type="match status" value="1"/>
</dbReference>
<dbReference type="GO" id="GO:0005634">
    <property type="term" value="C:nucleus"/>
    <property type="evidence" value="ECO:0007669"/>
    <property type="project" value="TreeGrafter"/>
</dbReference>
<dbReference type="Gene3D" id="6.10.140.100">
    <property type="match status" value="1"/>
</dbReference>
<dbReference type="OrthoDB" id="443682at2759"/>
<dbReference type="InterPro" id="IPR050164">
    <property type="entry name" value="Peptidase_C19"/>
</dbReference>
<accession>A0A8H8CGR0</accession>
<organism evidence="4">
    <name type="scientific">Psilocybe cubensis</name>
    <name type="common">Psychedelic mushroom</name>
    <name type="synonym">Stropharia cubensis</name>
    <dbReference type="NCBI Taxonomy" id="181762"/>
    <lineage>
        <taxon>Eukaryota</taxon>
        <taxon>Fungi</taxon>
        <taxon>Dikarya</taxon>
        <taxon>Basidiomycota</taxon>
        <taxon>Agaricomycotina</taxon>
        <taxon>Agaricomycetes</taxon>
        <taxon>Agaricomycetidae</taxon>
        <taxon>Agaricales</taxon>
        <taxon>Agaricineae</taxon>
        <taxon>Strophariaceae</taxon>
        <taxon>Psilocybe</taxon>
    </lineage>
</organism>
<comment type="caution">
    <text evidence="4">The sequence shown here is derived from an EMBL/GenBank/DDBJ whole genome shotgun (WGS) entry which is preliminary data.</text>
</comment>
<dbReference type="CDD" id="cd02257">
    <property type="entry name" value="Peptidase_C19"/>
    <property type="match status" value="1"/>
</dbReference>
<dbReference type="InterPro" id="IPR028889">
    <property type="entry name" value="USP"/>
</dbReference>
<feature type="region of interest" description="Disordered" evidence="2">
    <location>
        <begin position="621"/>
        <end position="660"/>
    </location>
</feature>
<dbReference type="PANTHER" id="PTHR24006">
    <property type="entry name" value="UBIQUITIN CARBOXYL-TERMINAL HYDROLASE"/>
    <property type="match status" value="1"/>
</dbReference>
<dbReference type="AlphaFoldDB" id="A0A8H8CGR0"/>
<dbReference type="GO" id="GO:0005829">
    <property type="term" value="C:cytosol"/>
    <property type="evidence" value="ECO:0007669"/>
    <property type="project" value="TreeGrafter"/>
</dbReference>
<protein>
    <recommendedName>
        <fullName evidence="3">USP domain-containing protein</fullName>
    </recommendedName>
</protein>
<feature type="region of interest" description="Disordered" evidence="2">
    <location>
        <begin position="57"/>
        <end position="83"/>
    </location>
</feature>
<dbReference type="SUPFAM" id="SSF54001">
    <property type="entry name" value="Cysteine proteinases"/>
    <property type="match status" value="1"/>
</dbReference>
<dbReference type="GO" id="GO:0016579">
    <property type="term" value="P:protein deubiquitination"/>
    <property type="evidence" value="ECO:0007669"/>
    <property type="project" value="InterPro"/>
</dbReference>
<gene>
    <name evidence="4" type="ORF">JR316_009275</name>
</gene>
<feature type="region of interest" description="Disordered" evidence="2">
    <location>
        <begin position="105"/>
        <end position="124"/>
    </location>
</feature>
<dbReference type="PROSITE" id="PS50235">
    <property type="entry name" value="USP_3"/>
    <property type="match status" value="1"/>
</dbReference>
<feature type="coiled-coil region" evidence="1">
    <location>
        <begin position="402"/>
        <end position="432"/>
    </location>
</feature>
<evidence type="ECO:0000259" key="3">
    <source>
        <dbReference type="PROSITE" id="PS50235"/>
    </source>
</evidence>
<proteinExistence type="predicted"/>
<keyword evidence="1" id="KW-0175">Coiled coil</keyword>
<sequence length="660" mass="74663">MQLSLEQERLEQNNGDLLAQISNVDTQVARRVLRKFNGDMEKAADALLAGDRALDWETKHRNTPEPTYSDGKDSSKSVMPAPSTSVIDLTADDDEMTRALQMSMDESSQVSKFGPSDRAPNPEWAMVRSNDPIVPGTTNEDHTLNEAIQASLQDFQEDVDVSPFSDSLREGGRPIALRTRTKELAYGALVIQALFFIPQVRATVSNFRLPRIEPSAQLGHPSRIMWNLIELFTNMDLAQLAAIIDNELLPAMFTERLTPGQSLPDASADIVKHVAGLIEQHAAAQATEEDEMEERLFSFTHGNVVLNNQDAAIKSNRSSEDGIVVTVEYGDSVLHNDLISCISDNLNKIEPTCSSHDVIIRPSDVITFQLRRLPNASSSKTSPDPFVYPKSLYLDRFMFDNLAFTNNKRKQERRMLEEIENLKAQKEKLTRSDNRDSLQTLRNTVYYYEFIAKSDGDRAREARLQRVTENLRDILTGLEAKVEDIDRQIEKLQAEVAVVYDCPELQQYQYDLRAVLVHSGLPGRKHIYSYVQDIEGVWWKTVDHEVTEVPEETVLTDPTGLHLGAGPYMLFYSRHLTHDQLHEPLVWPNVFSEAVADNNKKFLAMMHPELEIFSNASLESPEIQPTPRALPIPQERQHTRDSSRNMIVDEPTFSLPPPPY</sequence>
<evidence type="ECO:0000313" key="4">
    <source>
        <dbReference type="EMBL" id="KAG5165692.1"/>
    </source>
</evidence>
<dbReference type="Pfam" id="PF00443">
    <property type="entry name" value="UCH"/>
    <property type="match status" value="1"/>
</dbReference>
<evidence type="ECO:0000256" key="1">
    <source>
        <dbReference type="SAM" id="Coils"/>
    </source>
</evidence>
<dbReference type="InterPro" id="IPR001394">
    <property type="entry name" value="Peptidase_C19_UCH"/>
</dbReference>
<evidence type="ECO:0000256" key="2">
    <source>
        <dbReference type="SAM" id="MobiDB-lite"/>
    </source>
</evidence>
<dbReference type="Gene3D" id="3.90.70.10">
    <property type="entry name" value="Cysteine proteinases"/>
    <property type="match status" value="1"/>
</dbReference>
<dbReference type="InterPro" id="IPR038765">
    <property type="entry name" value="Papain-like_cys_pep_sf"/>
</dbReference>
<feature type="domain" description="USP" evidence="3">
    <location>
        <begin position="175"/>
        <end position="575"/>
    </location>
</feature>